<keyword evidence="5" id="KW-0418">Kinase</keyword>
<dbReference type="InterPro" id="IPR000700">
    <property type="entry name" value="PAS-assoc_C"/>
</dbReference>
<dbReference type="GO" id="GO:0006355">
    <property type="term" value="P:regulation of DNA-templated transcription"/>
    <property type="evidence" value="ECO:0007669"/>
    <property type="project" value="InterPro"/>
</dbReference>
<evidence type="ECO:0000259" key="8">
    <source>
        <dbReference type="PROSITE" id="PS50109"/>
    </source>
</evidence>
<protein>
    <recommendedName>
        <fullName evidence="2">histidine kinase</fullName>
        <ecNumber evidence="2">2.7.13.3</ecNumber>
    </recommendedName>
</protein>
<evidence type="ECO:0000313" key="11">
    <source>
        <dbReference type="EMBL" id="NKE70837.1"/>
    </source>
</evidence>
<evidence type="ECO:0000313" key="12">
    <source>
        <dbReference type="Proteomes" id="UP000534783"/>
    </source>
</evidence>
<keyword evidence="3" id="KW-0597">Phosphoprotein</keyword>
<evidence type="ECO:0000256" key="5">
    <source>
        <dbReference type="ARBA" id="ARBA00022777"/>
    </source>
</evidence>
<comment type="caution">
    <text evidence="11">The sequence shown here is derived from an EMBL/GenBank/DDBJ whole genome shotgun (WGS) entry which is preliminary data.</text>
</comment>
<dbReference type="PROSITE" id="PS50109">
    <property type="entry name" value="HIS_KIN"/>
    <property type="match status" value="1"/>
</dbReference>
<dbReference type="SUPFAM" id="SSF55785">
    <property type="entry name" value="PYP-like sensor domain (PAS domain)"/>
    <property type="match status" value="1"/>
</dbReference>
<dbReference type="GO" id="GO:0016020">
    <property type="term" value="C:membrane"/>
    <property type="evidence" value="ECO:0007669"/>
    <property type="project" value="UniProtKB-SubCell"/>
</dbReference>
<dbReference type="Pfam" id="PF02518">
    <property type="entry name" value="HATPase_c"/>
    <property type="match status" value="1"/>
</dbReference>
<dbReference type="EC" id="2.7.13.3" evidence="2"/>
<dbReference type="InterPro" id="IPR003661">
    <property type="entry name" value="HisK_dim/P_dom"/>
</dbReference>
<evidence type="ECO:0000259" key="9">
    <source>
        <dbReference type="PROSITE" id="PS50112"/>
    </source>
</evidence>
<dbReference type="EMBL" id="VTOW01000001">
    <property type="protein sequence ID" value="NKE70837.1"/>
    <property type="molecule type" value="Genomic_DNA"/>
</dbReference>
<feature type="coiled-coil region" evidence="7">
    <location>
        <begin position="1"/>
        <end position="35"/>
    </location>
</feature>
<proteinExistence type="predicted"/>
<dbReference type="Proteomes" id="UP000534783">
    <property type="component" value="Unassembled WGS sequence"/>
</dbReference>
<evidence type="ECO:0000256" key="4">
    <source>
        <dbReference type="ARBA" id="ARBA00022679"/>
    </source>
</evidence>
<dbReference type="InterPro" id="IPR005467">
    <property type="entry name" value="His_kinase_dom"/>
</dbReference>
<dbReference type="InterPro" id="IPR036890">
    <property type="entry name" value="HATPase_C_sf"/>
</dbReference>
<name>A0A7X6DPD5_9BACT</name>
<accession>A0A7X6DPD5</accession>
<keyword evidence="7" id="KW-0175">Coiled coil</keyword>
<dbReference type="GO" id="GO:0000156">
    <property type="term" value="F:phosphorelay response regulator activity"/>
    <property type="evidence" value="ECO:0007669"/>
    <property type="project" value="TreeGrafter"/>
</dbReference>
<dbReference type="GO" id="GO:0000155">
    <property type="term" value="F:phosphorelay sensor kinase activity"/>
    <property type="evidence" value="ECO:0007669"/>
    <property type="project" value="InterPro"/>
</dbReference>
<reference evidence="11 12" key="1">
    <citation type="journal article" date="2020" name="Nature">
        <title>Bacterial chemolithoautotrophy via manganese oxidation.</title>
        <authorList>
            <person name="Yu H."/>
            <person name="Leadbetter J.R."/>
        </authorList>
    </citation>
    <scope>NUCLEOTIDE SEQUENCE [LARGE SCALE GENOMIC DNA]</scope>
    <source>
        <strain evidence="11 12">Mn-1</strain>
    </source>
</reference>
<evidence type="ECO:0000256" key="1">
    <source>
        <dbReference type="ARBA" id="ARBA00000085"/>
    </source>
</evidence>
<dbReference type="PROSITE" id="PS50112">
    <property type="entry name" value="PAS"/>
    <property type="match status" value="1"/>
</dbReference>
<dbReference type="FunFam" id="3.30.565.10:FF:000006">
    <property type="entry name" value="Sensor histidine kinase WalK"/>
    <property type="match status" value="1"/>
</dbReference>
<dbReference type="InterPro" id="IPR036097">
    <property type="entry name" value="HisK_dim/P_sf"/>
</dbReference>
<organism evidence="11 12">
    <name type="scientific">Candidatus Manganitrophus noduliformans</name>
    <dbReference type="NCBI Taxonomy" id="2606439"/>
    <lineage>
        <taxon>Bacteria</taxon>
        <taxon>Pseudomonadati</taxon>
        <taxon>Nitrospirota</taxon>
        <taxon>Nitrospiria</taxon>
        <taxon>Candidatus Troglogloeales</taxon>
        <taxon>Candidatus Manganitrophaceae</taxon>
        <taxon>Candidatus Manganitrophus</taxon>
    </lineage>
</organism>
<evidence type="ECO:0000256" key="2">
    <source>
        <dbReference type="ARBA" id="ARBA00012438"/>
    </source>
</evidence>
<dbReference type="CDD" id="cd00082">
    <property type="entry name" value="HisKA"/>
    <property type="match status" value="1"/>
</dbReference>
<dbReference type="SMART" id="SM00091">
    <property type="entry name" value="PAS"/>
    <property type="match status" value="1"/>
</dbReference>
<dbReference type="GO" id="GO:0007234">
    <property type="term" value="P:osmosensory signaling via phosphorelay pathway"/>
    <property type="evidence" value="ECO:0007669"/>
    <property type="project" value="TreeGrafter"/>
</dbReference>
<comment type="catalytic activity">
    <reaction evidence="1">
        <text>ATP + protein L-histidine = ADP + protein N-phospho-L-histidine.</text>
        <dbReference type="EC" id="2.7.13.3"/>
    </reaction>
</comment>
<dbReference type="InterPro" id="IPR003594">
    <property type="entry name" value="HATPase_dom"/>
</dbReference>
<dbReference type="InterPro" id="IPR000014">
    <property type="entry name" value="PAS"/>
</dbReference>
<evidence type="ECO:0000259" key="10">
    <source>
        <dbReference type="PROSITE" id="PS50113"/>
    </source>
</evidence>
<dbReference type="PRINTS" id="PR00344">
    <property type="entry name" value="BCTRLSENSOR"/>
</dbReference>
<dbReference type="PROSITE" id="PS50113">
    <property type="entry name" value="PAC"/>
    <property type="match status" value="1"/>
</dbReference>
<sequence>MNDREKTKEQLLAEIDLLRRRLAQAEETESTHRKAGLKFQRLLEVAPDGIIIVDRGGLITLVNAQAEKLFGYLREELLGQPIEILVPERFRGAHVGHRENYHTQPRTRPMGAGLDLAGRRKDGSEFPVEISLSPIETEEGARVISIVRDITDKKGAEQKLREKIREMDDFVHVVSHDLKEPLRGIEAFAGFLAEDYAHLLDNEGRRYVQFLKSSAVRMKDLIHDLLTLASISRKAPAQQKIDLNQIFRKVEEDLSYTIEQKKVRISRKHLLPTVVCDPTRMGELFKNLLSNAIKFNMSSVPEIEIDLKEEKGFYLFSVKDNGIGIDPRYQAQIFGLFERLHPQEEFEGTGAGLAICKKIIEDCGGKIWVESAPGKGSTFFFTLPQKDSR</sequence>
<dbReference type="Gene3D" id="3.30.450.20">
    <property type="entry name" value="PAS domain"/>
    <property type="match status" value="1"/>
</dbReference>
<feature type="domain" description="PAC" evidence="10">
    <location>
        <begin position="112"/>
        <end position="162"/>
    </location>
</feature>
<dbReference type="SMART" id="SM00388">
    <property type="entry name" value="HisKA"/>
    <property type="match status" value="1"/>
</dbReference>
<keyword evidence="4" id="KW-0808">Transferase</keyword>
<dbReference type="RefSeq" id="WP_168059069.1">
    <property type="nucleotide sequence ID" value="NZ_VTOW01000001.1"/>
</dbReference>
<dbReference type="SUPFAM" id="SSF47384">
    <property type="entry name" value="Homodimeric domain of signal transducing histidine kinase"/>
    <property type="match status" value="1"/>
</dbReference>
<dbReference type="PANTHER" id="PTHR42878">
    <property type="entry name" value="TWO-COMPONENT HISTIDINE KINASE"/>
    <property type="match status" value="1"/>
</dbReference>
<dbReference type="SMART" id="SM00387">
    <property type="entry name" value="HATPase_c"/>
    <property type="match status" value="1"/>
</dbReference>
<keyword evidence="6" id="KW-0472">Membrane</keyword>
<dbReference type="InterPro" id="IPR001610">
    <property type="entry name" value="PAC"/>
</dbReference>
<dbReference type="NCBIfam" id="TIGR00229">
    <property type="entry name" value="sensory_box"/>
    <property type="match status" value="1"/>
</dbReference>
<dbReference type="InterPro" id="IPR035965">
    <property type="entry name" value="PAS-like_dom_sf"/>
</dbReference>
<gene>
    <name evidence="11" type="ORF">MNODULE_08810</name>
</gene>
<dbReference type="Gene3D" id="3.30.565.10">
    <property type="entry name" value="Histidine kinase-like ATPase, C-terminal domain"/>
    <property type="match status" value="1"/>
</dbReference>
<dbReference type="SUPFAM" id="SSF55874">
    <property type="entry name" value="ATPase domain of HSP90 chaperone/DNA topoisomerase II/histidine kinase"/>
    <property type="match status" value="1"/>
</dbReference>
<feature type="domain" description="PAS" evidence="9">
    <location>
        <begin position="35"/>
        <end position="88"/>
    </location>
</feature>
<dbReference type="Gene3D" id="1.10.287.130">
    <property type="match status" value="1"/>
</dbReference>
<dbReference type="InterPro" id="IPR013767">
    <property type="entry name" value="PAS_fold"/>
</dbReference>
<dbReference type="PANTHER" id="PTHR42878:SF15">
    <property type="entry name" value="BACTERIOPHYTOCHROME"/>
    <property type="match status" value="1"/>
</dbReference>
<dbReference type="CDD" id="cd00130">
    <property type="entry name" value="PAS"/>
    <property type="match status" value="1"/>
</dbReference>
<dbReference type="Pfam" id="PF00512">
    <property type="entry name" value="HisKA"/>
    <property type="match status" value="1"/>
</dbReference>
<dbReference type="Pfam" id="PF00989">
    <property type="entry name" value="PAS"/>
    <property type="match status" value="1"/>
</dbReference>
<dbReference type="GO" id="GO:0030295">
    <property type="term" value="F:protein kinase activator activity"/>
    <property type="evidence" value="ECO:0007669"/>
    <property type="project" value="TreeGrafter"/>
</dbReference>
<evidence type="ECO:0000256" key="7">
    <source>
        <dbReference type="SAM" id="Coils"/>
    </source>
</evidence>
<feature type="domain" description="Histidine kinase" evidence="8">
    <location>
        <begin position="173"/>
        <end position="387"/>
    </location>
</feature>
<dbReference type="InterPro" id="IPR050351">
    <property type="entry name" value="BphY/WalK/GraS-like"/>
</dbReference>
<dbReference type="SMART" id="SM00086">
    <property type="entry name" value="PAC"/>
    <property type="match status" value="1"/>
</dbReference>
<keyword evidence="12" id="KW-1185">Reference proteome</keyword>
<evidence type="ECO:0000256" key="6">
    <source>
        <dbReference type="ARBA" id="ARBA00023136"/>
    </source>
</evidence>
<dbReference type="InterPro" id="IPR004358">
    <property type="entry name" value="Sig_transdc_His_kin-like_C"/>
</dbReference>
<dbReference type="AlphaFoldDB" id="A0A7X6DPD5"/>
<evidence type="ECO:0000256" key="3">
    <source>
        <dbReference type="ARBA" id="ARBA00022553"/>
    </source>
</evidence>